<proteinExistence type="predicted"/>
<dbReference type="PANTHER" id="PTHR43546:SF3">
    <property type="entry name" value="UPF0173 METAL-DEPENDENT HYDROLASE MJ1163"/>
    <property type="match status" value="1"/>
</dbReference>
<organism evidence="2 3">
    <name type="scientific">Motilibacter deserti</name>
    <dbReference type="NCBI Taxonomy" id="2714956"/>
    <lineage>
        <taxon>Bacteria</taxon>
        <taxon>Bacillati</taxon>
        <taxon>Actinomycetota</taxon>
        <taxon>Actinomycetes</taxon>
        <taxon>Motilibacterales</taxon>
        <taxon>Motilibacteraceae</taxon>
        <taxon>Motilibacter</taxon>
    </lineage>
</organism>
<dbReference type="Gene3D" id="3.60.15.10">
    <property type="entry name" value="Ribonuclease Z/Hydroxyacylglutathione hydrolase-like"/>
    <property type="match status" value="1"/>
</dbReference>
<name>A0ABX0GZN9_9ACTN</name>
<dbReference type="EMBL" id="JAANNP010000014">
    <property type="protein sequence ID" value="NHC15017.1"/>
    <property type="molecule type" value="Genomic_DNA"/>
</dbReference>
<dbReference type="InterPro" id="IPR036866">
    <property type="entry name" value="RibonucZ/Hydroxyglut_hydro"/>
</dbReference>
<evidence type="ECO:0000313" key="3">
    <source>
        <dbReference type="Proteomes" id="UP000800981"/>
    </source>
</evidence>
<dbReference type="SMART" id="SM00849">
    <property type="entry name" value="Lactamase_B"/>
    <property type="match status" value="1"/>
</dbReference>
<reference evidence="2 3" key="1">
    <citation type="submission" date="2020-03" db="EMBL/GenBank/DDBJ databases">
        <title>Two novel Motilibacter sp.</title>
        <authorList>
            <person name="Liu S."/>
        </authorList>
    </citation>
    <scope>NUCLEOTIDE SEQUENCE [LARGE SCALE GENOMIC DNA]</scope>
    <source>
        <strain evidence="2 3">E257</strain>
    </source>
</reference>
<comment type="caution">
    <text evidence="2">The sequence shown here is derived from an EMBL/GenBank/DDBJ whole genome shotgun (WGS) entry which is preliminary data.</text>
</comment>
<dbReference type="InterPro" id="IPR050114">
    <property type="entry name" value="UPF0173_UPF0282_UlaG_hydrolase"/>
</dbReference>
<evidence type="ECO:0000259" key="1">
    <source>
        <dbReference type="SMART" id="SM00849"/>
    </source>
</evidence>
<dbReference type="RefSeq" id="WP_166283081.1">
    <property type="nucleotide sequence ID" value="NZ_JAANNP010000014.1"/>
</dbReference>
<accession>A0ABX0GZN9</accession>
<protein>
    <submittedName>
        <fullName evidence="2">MBL fold metallo-hydrolase</fullName>
    </submittedName>
</protein>
<dbReference type="SUPFAM" id="SSF56281">
    <property type="entry name" value="Metallo-hydrolase/oxidoreductase"/>
    <property type="match status" value="1"/>
</dbReference>
<dbReference type="Pfam" id="PF13483">
    <property type="entry name" value="Lactamase_B_3"/>
    <property type="match status" value="1"/>
</dbReference>
<dbReference type="InterPro" id="IPR001279">
    <property type="entry name" value="Metallo-B-lactamas"/>
</dbReference>
<evidence type="ECO:0000313" key="2">
    <source>
        <dbReference type="EMBL" id="NHC15017.1"/>
    </source>
</evidence>
<gene>
    <name evidence="2" type="ORF">G9H71_14605</name>
</gene>
<sequence length="211" mass="22411">MKITKLGHSCLLVEESDARMLVDPGAFSAFDGLTGLSGILVTHQHFDHVHVDKLRPLLQANPEATLVVDPGTAEQLADAGISPARTLSDGETVDIAGVEVRGFGRDHAPFHPDAPNIVNTGYLIGGRLFHPGDALTVPGFDVEVLAVPIVAPWSNIGQTVDFVRAVKPKVAFPIHDAIIVAPAYGIFDGTVQGLGPQDTTYQRIDDSPLEV</sequence>
<keyword evidence="3" id="KW-1185">Reference proteome</keyword>
<feature type="domain" description="Metallo-beta-lactamase" evidence="1">
    <location>
        <begin position="7"/>
        <end position="175"/>
    </location>
</feature>
<dbReference type="Proteomes" id="UP000800981">
    <property type="component" value="Unassembled WGS sequence"/>
</dbReference>
<dbReference type="PANTHER" id="PTHR43546">
    <property type="entry name" value="UPF0173 METAL-DEPENDENT HYDROLASE MJ1163-RELATED"/>
    <property type="match status" value="1"/>
</dbReference>